<reference evidence="2 3" key="1">
    <citation type="submission" date="2019-03" db="EMBL/GenBank/DDBJ databases">
        <title>Genomic Encyclopedia of Type Strains, Phase IV (KMG-IV): sequencing the most valuable type-strain genomes for metagenomic binning, comparative biology and taxonomic classification.</title>
        <authorList>
            <person name="Goeker M."/>
        </authorList>
    </citation>
    <scope>NUCLEOTIDE SEQUENCE [LARGE SCALE GENOMIC DNA]</scope>
    <source>
        <strain evidence="2 3">DSM 102940</strain>
    </source>
</reference>
<feature type="transmembrane region" description="Helical" evidence="1">
    <location>
        <begin position="327"/>
        <end position="352"/>
    </location>
</feature>
<protein>
    <submittedName>
        <fullName evidence="2">Putative membrane protein</fullName>
    </submittedName>
</protein>
<dbReference type="OrthoDB" id="5753718at2"/>
<dbReference type="RefSeq" id="WP_132243113.1">
    <property type="nucleotide sequence ID" value="NZ_SLWV01000004.1"/>
</dbReference>
<dbReference type="AlphaFoldDB" id="A0A4R2L3W6"/>
<dbReference type="PANTHER" id="PTHR41771">
    <property type="entry name" value="MEMBRANE PROTEIN-RELATED"/>
    <property type="match status" value="1"/>
</dbReference>
<proteinExistence type="predicted"/>
<feature type="transmembrane region" description="Helical" evidence="1">
    <location>
        <begin position="109"/>
        <end position="126"/>
    </location>
</feature>
<feature type="transmembrane region" description="Helical" evidence="1">
    <location>
        <begin position="280"/>
        <end position="307"/>
    </location>
</feature>
<name>A0A4R2L3W6_9FIRM</name>
<dbReference type="InterPro" id="IPR012507">
    <property type="entry name" value="YibE_F"/>
</dbReference>
<feature type="transmembrane region" description="Helical" evidence="1">
    <location>
        <begin position="184"/>
        <end position="214"/>
    </location>
</feature>
<gene>
    <name evidence="2" type="ORF">EV214_10432</name>
</gene>
<dbReference type="Proteomes" id="UP000294919">
    <property type="component" value="Unassembled WGS sequence"/>
</dbReference>
<evidence type="ECO:0000313" key="3">
    <source>
        <dbReference type="Proteomes" id="UP000294919"/>
    </source>
</evidence>
<keyword evidence="1" id="KW-0812">Transmembrane</keyword>
<dbReference type="EMBL" id="SLWV01000004">
    <property type="protein sequence ID" value="TCO78649.1"/>
    <property type="molecule type" value="Genomic_DNA"/>
</dbReference>
<keyword evidence="1" id="KW-1133">Transmembrane helix</keyword>
<keyword evidence="3" id="KW-1185">Reference proteome</keyword>
<feature type="transmembrane region" description="Helical" evidence="1">
    <location>
        <begin position="158"/>
        <end position="177"/>
    </location>
</feature>
<dbReference type="Pfam" id="PF07907">
    <property type="entry name" value="YibE_F"/>
    <property type="match status" value="1"/>
</dbReference>
<organism evidence="2 3">
    <name type="scientific">Marinisporobacter balticus</name>
    <dbReference type="NCBI Taxonomy" id="2018667"/>
    <lineage>
        <taxon>Bacteria</taxon>
        <taxon>Bacillati</taxon>
        <taxon>Bacillota</taxon>
        <taxon>Clostridia</taxon>
        <taxon>Peptostreptococcales</taxon>
        <taxon>Thermotaleaceae</taxon>
        <taxon>Marinisporobacter</taxon>
    </lineage>
</organism>
<feature type="transmembrane region" description="Helical" evidence="1">
    <location>
        <begin position="234"/>
        <end position="259"/>
    </location>
</feature>
<comment type="caution">
    <text evidence="2">The sequence shown here is derived from an EMBL/GenBank/DDBJ whole genome shotgun (WGS) entry which is preliminary data.</text>
</comment>
<sequence length="355" mass="39168">MRKKFLLTIIFIILLGNVVIAEGFESNFVKAEVIDVENQSYNESKNQIVRVKVLEGDYVNQEIDIEYFTIDYSEYNFELHRGSKVRIRISKNEHNKIEANIMNICREDHLKLLGIIFLIAVIIFGRMKGLLSVMSLGISGIIIIKIMMPMILKGCNPVIVAIICSILIILISFILIAGFTRKSFIAILGTVGGTIIAGILAQTFTNLCAITGLASEEVTFLIREVGMEIDFKGLFLSGVIIGSIGVVMDVAMTITSVIFELKSQSPRIGFIKLMHSGLEVGKDVMATMVNTLVLAYVGGSMPLFLMFYNFNMSLSQAVSKEIIATEIIRSLCGSIGLILTIPLTSFIASIMVEDK</sequence>
<evidence type="ECO:0000313" key="2">
    <source>
        <dbReference type="EMBL" id="TCO78649.1"/>
    </source>
</evidence>
<evidence type="ECO:0000256" key="1">
    <source>
        <dbReference type="SAM" id="Phobius"/>
    </source>
</evidence>
<accession>A0A4R2L3W6</accession>
<keyword evidence="1" id="KW-0472">Membrane</keyword>
<dbReference type="PANTHER" id="PTHR41771:SF1">
    <property type="entry name" value="MEMBRANE PROTEIN"/>
    <property type="match status" value="1"/>
</dbReference>